<dbReference type="AlphaFoldDB" id="A0ABD5SH44"/>
<dbReference type="InterPro" id="IPR027598">
    <property type="entry name" value="Amphi-Trp_dom"/>
</dbReference>
<dbReference type="NCBIfam" id="TIGR04354">
    <property type="entry name" value="amphi-Trp"/>
    <property type="match status" value="1"/>
</dbReference>
<accession>A0ABD5SH44</accession>
<protein>
    <submittedName>
        <fullName evidence="2">Amphi-Trp domain-containing protein</fullName>
    </submittedName>
</protein>
<evidence type="ECO:0000313" key="3">
    <source>
        <dbReference type="Proteomes" id="UP001596383"/>
    </source>
</evidence>
<evidence type="ECO:0000313" key="2">
    <source>
        <dbReference type="EMBL" id="MFC6763835.1"/>
    </source>
</evidence>
<sequence length="79" mass="8702">MAEKTLKEEKLARDEAAEELRTLADEIEGDGPADVQIGNKTVSLSPPSTIAYEVGVRESSSILRGNRETITVKMDWKPE</sequence>
<feature type="domain" description="Amphi-Trp" evidence="1">
    <location>
        <begin position="7"/>
        <end position="78"/>
    </location>
</feature>
<reference evidence="2 3" key="1">
    <citation type="journal article" date="2019" name="Int. J. Syst. Evol. Microbiol.">
        <title>The Global Catalogue of Microorganisms (GCM) 10K type strain sequencing project: providing services to taxonomists for standard genome sequencing and annotation.</title>
        <authorList>
            <consortium name="The Broad Institute Genomics Platform"/>
            <consortium name="The Broad Institute Genome Sequencing Center for Infectious Disease"/>
            <person name="Wu L."/>
            <person name="Ma J."/>
        </authorList>
    </citation>
    <scope>NUCLEOTIDE SEQUENCE [LARGE SCALE GENOMIC DNA]</scope>
    <source>
        <strain evidence="2 3">LMG 29247</strain>
    </source>
</reference>
<dbReference type="Proteomes" id="UP001596383">
    <property type="component" value="Unassembled WGS sequence"/>
</dbReference>
<evidence type="ECO:0000259" key="1">
    <source>
        <dbReference type="Pfam" id="PF20068"/>
    </source>
</evidence>
<dbReference type="EMBL" id="JBHSWV010000022">
    <property type="protein sequence ID" value="MFC6763835.1"/>
    <property type="molecule type" value="Genomic_DNA"/>
</dbReference>
<name>A0ABD5SH44_9EURY</name>
<proteinExistence type="predicted"/>
<keyword evidence="3" id="KW-1185">Reference proteome</keyword>
<gene>
    <name evidence="2" type="ORF">ACFQE6_01775</name>
</gene>
<dbReference type="Pfam" id="PF20068">
    <property type="entry name" value="Amphi-Trp"/>
    <property type="match status" value="1"/>
</dbReference>
<comment type="caution">
    <text evidence="2">The sequence shown here is derived from an EMBL/GenBank/DDBJ whole genome shotgun (WGS) entry which is preliminary data.</text>
</comment>
<organism evidence="2 3">
    <name type="scientific">Natrinema soli</name>
    <dbReference type="NCBI Taxonomy" id="1930624"/>
    <lineage>
        <taxon>Archaea</taxon>
        <taxon>Methanobacteriati</taxon>
        <taxon>Methanobacteriota</taxon>
        <taxon>Stenosarchaea group</taxon>
        <taxon>Halobacteria</taxon>
        <taxon>Halobacteriales</taxon>
        <taxon>Natrialbaceae</taxon>
        <taxon>Natrinema</taxon>
    </lineage>
</organism>
<dbReference type="RefSeq" id="WP_273736934.1">
    <property type="nucleotide sequence ID" value="NZ_JAQIVI010000022.1"/>
</dbReference>